<keyword evidence="2" id="KW-1185">Reference proteome</keyword>
<protein>
    <submittedName>
        <fullName evidence="1">Uncharacterized protein</fullName>
    </submittedName>
</protein>
<dbReference type="GeneID" id="93339403"/>
<dbReference type="Proteomes" id="UP000190286">
    <property type="component" value="Unassembled WGS sequence"/>
</dbReference>
<dbReference type="EMBL" id="FUYF01000017">
    <property type="protein sequence ID" value="SKA92928.1"/>
    <property type="molecule type" value="Genomic_DNA"/>
</dbReference>
<evidence type="ECO:0000313" key="1">
    <source>
        <dbReference type="EMBL" id="SKA92928.1"/>
    </source>
</evidence>
<reference evidence="1 2" key="1">
    <citation type="submission" date="2017-02" db="EMBL/GenBank/DDBJ databases">
        <authorList>
            <person name="Peterson S.W."/>
        </authorList>
    </citation>
    <scope>NUCLEOTIDE SEQUENCE [LARGE SCALE GENOMIC DNA]</scope>
    <source>
        <strain evidence="1 2">ATCC 27749</strain>
    </source>
</reference>
<name>A0A1T4XUU3_9FIRM</name>
<accession>A0A1T4XUU3</accession>
<dbReference type="STRING" id="745368.SAMN02745178_02317"/>
<proteinExistence type="predicted"/>
<dbReference type="AlphaFoldDB" id="A0A1T4XUU3"/>
<sequence>MTKAMPFLQKAILLSYAPRPLGAGVKEGENTILHDAFYCKTQTAK</sequence>
<evidence type="ECO:0000313" key="2">
    <source>
        <dbReference type="Proteomes" id="UP000190286"/>
    </source>
</evidence>
<organism evidence="1 2">
    <name type="scientific">Gemmiger formicilis</name>
    <dbReference type="NCBI Taxonomy" id="745368"/>
    <lineage>
        <taxon>Bacteria</taxon>
        <taxon>Bacillati</taxon>
        <taxon>Bacillota</taxon>
        <taxon>Clostridia</taxon>
        <taxon>Eubacteriales</taxon>
        <taxon>Gemmiger</taxon>
    </lineage>
</organism>
<gene>
    <name evidence="1" type="ORF">SAMN02745178_02317</name>
</gene>
<dbReference type="RefSeq" id="WP_159447034.1">
    <property type="nucleotide sequence ID" value="NZ_FUYF01000017.1"/>
</dbReference>